<evidence type="ECO:0000259" key="1">
    <source>
        <dbReference type="PROSITE" id="PS50093"/>
    </source>
</evidence>
<protein>
    <submittedName>
        <fullName evidence="2">Immune inhibitor A</fullName>
        <ecNumber evidence="2">3.4.24.-</ecNumber>
    </submittedName>
</protein>
<name>I0K8F8_9BACT</name>
<dbReference type="SMART" id="SM00089">
    <property type="entry name" value="PKD"/>
    <property type="match status" value="1"/>
</dbReference>
<dbReference type="SUPFAM" id="SSF49299">
    <property type="entry name" value="PKD domain"/>
    <property type="match status" value="1"/>
</dbReference>
<dbReference type="Gene3D" id="2.60.40.1740">
    <property type="entry name" value="hypothetical protein (bacova_03559)"/>
    <property type="match status" value="1"/>
</dbReference>
<dbReference type="CDD" id="cd00146">
    <property type="entry name" value="PKD"/>
    <property type="match status" value="1"/>
</dbReference>
<gene>
    <name evidence="2" type="ORF">FAES_2402</name>
</gene>
<dbReference type="OrthoDB" id="753168at2"/>
<evidence type="ECO:0000313" key="2">
    <source>
        <dbReference type="EMBL" id="CCH00411.1"/>
    </source>
</evidence>
<keyword evidence="3" id="KW-1185">Reference proteome</keyword>
<evidence type="ECO:0000313" key="3">
    <source>
        <dbReference type="Proteomes" id="UP000011058"/>
    </source>
</evidence>
<dbReference type="PROSITE" id="PS50093">
    <property type="entry name" value="PKD"/>
    <property type="match status" value="1"/>
</dbReference>
<organism evidence="2 3">
    <name type="scientific">Fibrella aestuarina BUZ 2</name>
    <dbReference type="NCBI Taxonomy" id="1166018"/>
    <lineage>
        <taxon>Bacteria</taxon>
        <taxon>Pseudomonadati</taxon>
        <taxon>Bacteroidota</taxon>
        <taxon>Cytophagia</taxon>
        <taxon>Cytophagales</taxon>
        <taxon>Spirosomataceae</taxon>
        <taxon>Fibrella</taxon>
    </lineage>
</organism>
<feature type="domain" description="PKD" evidence="1">
    <location>
        <begin position="209"/>
        <end position="264"/>
    </location>
</feature>
<reference evidence="2 3" key="1">
    <citation type="journal article" date="2012" name="J. Bacteriol.">
        <title>Genome Sequence of Fibrella aestuarina BUZ 2T, a Filamentous Marine Bacterium.</title>
        <authorList>
            <person name="Filippini M."/>
            <person name="Qi W."/>
            <person name="Blom J."/>
            <person name="Goesmann A."/>
            <person name="Smits T.H."/>
            <person name="Bagheri H.C."/>
        </authorList>
    </citation>
    <scope>NUCLEOTIDE SEQUENCE [LARGE SCALE GENOMIC DNA]</scope>
    <source>
        <strain evidence="3">BUZ 2T</strain>
    </source>
</reference>
<dbReference type="Pfam" id="PF08522">
    <property type="entry name" value="BT_3987-like_N"/>
    <property type="match status" value="1"/>
</dbReference>
<dbReference type="InterPro" id="IPR022409">
    <property type="entry name" value="PKD/Chitinase_dom"/>
</dbReference>
<dbReference type="GO" id="GO:0016787">
    <property type="term" value="F:hydrolase activity"/>
    <property type="evidence" value="ECO:0007669"/>
    <property type="project" value="UniProtKB-KW"/>
</dbReference>
<keyword evidence="2" id="KW-0378">Hydrolase</keyword>
<dbReference type="Proteomes" id="UP000011058">
    <property type="component" value="Chromosome"/>
</dbReference>
<dbReference type="eggNOG" id="COG3291">
    <property type="taxonomic scope" value="Bacteria"/>
</dbReference>
<dbReference type="InterPro" id="IPR035986">
    <property type="entry name" value="PKD_dom_sf"/>
</dbReference>
<dbReference type="Pfam" id="PF18911">
    <property type="entry name" value="PKD_4"/>
    <property type="match status" value="1"/>
</dbReference>
<proteinExistence type="predicted"/>
<sequence length="264" mass="27346">MVSLLTTTRFMLIGLGFGLLLGSCTYEEIAKADYPQQILYMPAAKNGVFAIASIATSGAYRFTVDGANKKIVIPLSVYRGGVSNEGDVAVTVAANADTVSRLISASALVGTTLLPADKVVLPTTVTIGSGSYVIPFDLKIDLDYLRTAPVGQKLAMAVTIASPQAPVNPTLKTTVISFDPAILKPVPNFTSKADAASARKIAFTNASLNAVSYSWDFGDGSAPVTDASPTYTYSKAGTYTVTLTATGITGSADAAQKTVTLSIP</sequence>
<dbReference type="EC" id="3.4.24.-" evidence="2"/>
<dbReference type="Gene3D" id="2.60.40.10">
    <property type="entry name" value="Immunoglobulins"/>
    <property type="match status" value="1"/>
</dbReference>
<dbReference type="KEGG" id="fae:FAES_2402"/>
<dbReference type="InterPro" id="IPR013728">
    <property type="entry name" value="BT_3987-like_N"/>
</dbReference>
<dbReference type="PATRIC" id="fig|1166018.3.peg.4161"/>
<dbReference type="AlphaFoldDB" id="I0K8F8"/>
<dbReference type="STRING" id="1166018.FAES_2402"/>
<dbReference type="InterPro" id="IPR013783">
    <property type="entry name" value="Ig-like_fold"/>
</dbReference>
<dbReference type="HOGENOM" id="CLU_1052709_0_0_10"/>
<dbReference type="RefSeq" id="WP_015331510.1">
    <property type="nucleotide sequence ID" value="NC_020054.1"/>
</dbReference>
<dbReference type="InterPro" id="IPR000601">
    <property type="entry name" value="PKD_dom"/>
</dbReference>
<dbReference type="EMBL" id="HE796683">
    <property type="protein sequence ID" value="CCH00411.1"/>
    <property type="molecule type" value="Genomic_DNA"/>
</dbReference>
<accession>I0K8F8</accession>